<evidence type="ECO:0000256" key="4">
    <source>
        <dbReference type="ARBA" id="ARBA00022692"/>
    </source>
</evidence>
<evidence type="ECO:0000313" key="15">
    <source>
        <dbReference type="Proteomes" id="UP000298615"/>
    </source>
</evidence>
<dbReference type="EMBL" id="CP039712">
    <property type="protein sequence ID" value="QCI86055.1"/>
    <property type="molecule type" value="Genomic_DNA"/>
</dbReference>
<dbReference type="InterPro" id="IPR047196">
    <property type="entry name" value="YidC_ALB_C"/>
</dbReference>
<proteinExistence type="inferred from homology"/>
<evidence type="ECO:0000256" key="5">
    <source>
        <dbReference type="ARBA" id="ARBA00022729"/>
    </source>
</evidence>
<protein>
    <recommendedName>
        <fullName evidence="12">Membrane protein insertase YidC</fullName>
    </recommendedName>
    <alternativeName>
        <fullName evidence="12">Foldase YidC</fullName>
    </alternativeName>
    <alternativeName>
        <fullName evidence="12">Membrane integrase YidC</fullName>
    </alternativeName>
    <alternativeName>
        <fullName evidence="12">Membrane protein YidC</fullName>
    </alternativeName>
</protein>
<dbReference type="InterPro" id="IPR001708">
    <property type="entry name" value="YidC/ALB3/OXA1/COX18"/>
</dbReference>
<dbReference type="PANTHER" id="PTHR12428">
    <property type="entry name" value="OXA1"/>
    <property type="match status" value="1"/>
</dbReference>
<dbReference type="RefSeq" id="WP_136952892.1">
    <property type="nucleotide sequence ID" value="NZ_CP039712.1"/>
</dbReference>
<feature type="transmembrane region" description="Helical" evidence="12">
    <location>
        <begin position="182"/>
        <end position="203"/>
    </location>
</feature>
<name>A0A4D7CPK4_9ENTE</name>
<feature type="compositionally biased region" description="Polar residues" evidence="13">
    <location>
        <begin position="288"/>
        <end position="303"/>
    </location>
</feature>
<keyword evidence="10 12" id="KW-0143">Chaperone</keyword>
<accession>A0A4D7CPK4</accession>
<keyword evidence="2 12" id="KW-0813">Transport</keyword>
<keyword evidence="6 12" id="KW-0653">Protein transport</keyword>
<dbReference type="PANTHER" id="PTHR12428:SF65">
    <property type="entry name" value="CYTOCHROME C OXIDASE ASSEMBLY PROTEIN COX18, MITOCHONDRIAL"/>
    <property type="match status" value="1"/>
</dbReference>
<dbReference type="PRINTS" id="PR00701">
    <property type="entry name" value="60KDINNERMP"/>
</dbReference>
<feature type="transmembrane region" description="Helical" evidence="12">
    <location>
        <begin position="137"/>
        <end position="162"/>
    </location>
</feature>
<dbReference type="Pfam" id="PF02096">
    <property type="entry name" value="60KD_IMP"/>
    <property type="match status" value="1"/>
</dbReference>
<evidence type="ECO:0000256" key="7">
    <source>
        <dbReference type="ARBA" id="ARBA00022989"/>
    </source>
</evidence>
<dbReference type="GO" id="GO:0051205">
    <property type="term" value="P:protein insertion into membrane"/>
    <property type="evidence" value="ECO:0007669"/>
    <property type="project" value="TreeGrafter"/>
</dbReference>
<dbReference type="HAMAP" id="MF_01811">
    <property type="entry name" value="YidC_type2"/>
    <property type="match status" value="1"/>
</dbReference>
<dbReference type="AlphaFoldDB" id="A0A4D7CPK4"/>
<evidence type="ECO:0000313" key="14">
    <source>
        <dbReference type="EMBL" id="QCI86055.1"/>
    </source>
</evidence>
<evidence type="ECO:0000256" key="9">
    <source>
        <dbReference type="ARBA" id="ARBA00023139"/>
    </source>
</evidence>
<evidence type="ECO:0000256" key="2">
    <source>
        <dbReference type="ARBA" id="ARBA00022448"/>
    </source>
</evidence>
<evidence type="ECO:0000256" key="6">
    <source>
        <dbReference type="ARBA" id="ARBA00022927"/>
    </source>
</evidence>
<keyword evidence="11 12" id="KW-0449">Lipoprotein</keyword>
<dbReference type="NCBIfam" id="TIGR03592">
    <property type="entry name" value="yidC_oxa1_cterm"/>
    <property type="match status" value="1"/>
</dbReference>
<evidence type="ECO:0000256" key="12">
    <source>
        <dbReference type="HAMAP-Rule" id="MF_01811"/>
    </source>
</evidence>
<feature type="transmembrane region" description="Helical" evidence="12">
    <location>
        <begin position="65"/>
        <end position="85"/>
    </location>
</feature>
<evidence type="ECO:0000256" key="10">
    <source>
        <dbReference type="ARBA" id="ARBA00023186"/>
    </source>
</evidence>
<evidence type="ECO:0000256" key="11">
    <source>
        <dbReference type="ARBA" id="ARBA00023288"/>
    </source>
</evidence>
<dbReference type="PROSITE" id="PS51257">
    <property type="entry name" value="PROKAR_LIPOPROTEIN"/>
    <property type="match status" value="1"/>
</dbReference>
<comment type="function">
    <text evidence="12">Required for the insertion and/or proper folding and/or complex formation of integral membrane proteins into the membrane. Involved in integration of membrane proteins that insert both dependently and independently of the Sec translocase complex, as well as at least some lipoproteins.</text>
</comment>
<gene>
    <name evidence="12 14" type="primary">yidC</name>
    <name evidence="14" type="ORF">FA707_03355</name>
</gene>
<dbReference type="GO" id="GO:0005886">
    <property type="term" value="C:plasma membrane"/>
    <property type="evidence" value="ECO:0007669"/>
    <property type="project" value="UniProtKB-SubCell"/>
</dbReference>
<dbReference type="CDD" id="cd20070">
    <property type="entry name" value="5TM_YidC_Alb3"/>
    <property type="match status" value="1"/>
</dbReference>
<comment type="subcellular location">
    <subcellularLocation>
        <location evidence="1 12">Cell membrane</location>
        <topology evidence="1 12">Multi-pass membrane protein</topology>
    </subcellularLocation>
</comment>
<feature type="region of interest" description="Disordered" evidence="13">
    <location>
        <begin position="282"/>
        <end position="314"/>
    </location>
</feature>
<dbReference type="InterPro" id="IPR023060">
    <property type="entry name" value="YidC/YidC1/YidC2_Firmicutes"/>
</dbReference>
<keyword evidence="7 12" id="KW-1133">Transmembrane helix</keyword>
<dbReference type="InterPro" id="IPR028055">
    <property type="entry name" value="YidC/Oxa/ALB_C"/>
</dbReference>
<sequence length="314" mass="34829">MKNIKKWIAAGGLFTLMLTLSGCVDIYKDGPNKGTPTGDGWVYNLLVAPMGKFISMFVDKFNGNYGLAIIAITIIVRFILFPLMVNQTKKSTYMSEKMQYVKPQIDALQARLKEATNPQEQMEAQKEMQQFYKDNNISMFGGIGCLPLLIQMPVFTALFYSIKFAPGIENAAPFLGIDLSKPSYILVALAGIAYLAQSYISMIGMSEDQKKQMKMMTFMSPLMIVMISLGSPAGVTLYWVIGGLVSCLQSLYTNLIQKPKIRKQIEEEMKLNPIKPVAVKEVKEAQPATKSATKKLTQSSSKGLNAGKKQNIKK</sequence>
<dbReference type="GO" id="GO:0015031">
    <property type="term" value="P:protein transport"/>
    <property type="evidence" value="ECO:0007669"/>
    <property type="project" value="UniProtKB-KW"/>
</dbReference>
<reference evidence="14 15" key="1">
    <citation type="submission" date="2019-04" db="EMBL/GenBank/DDBJ databases">
        <title>Vagococcus sp. nov., isolated from faeces of yaks (Bos grunniens).</title>
        <authorList>
            <person name="Ge Y."/>
        </authorList>
    </citation>
    <scope>NUCLEOTIDE SEQUENCE [LARGE SCALE GENOMIC DNA]</scope>
    <source>
        <strain evidence="14 15">MN-17</strain>
    </source>
</reference>
<keyword evidence="5 12" id="KW-0732">Signal</keyword>
<feature type="transmembrane region" description="Helical" evidence="12">
    <location>
        <begin position="215"/>
        <end position="231"/>
    </location>
</feature>
<keyword evidence="8 12" id="KW-0472">Membrane</keyword>
<keyword evidence="3 12" id="KW-1003">Cell membrane</keyword>
<evidence type="ECO:0000256" key="3">
    <source>
        <dbReference type="ARBA" id="ARBA00022475"/>
    </source>
</evidence>
<organism evidence="14 15">
    <name type="scientific">Vagococcus zengguangii</name>
    <dbReference type="NCBI Taxonomy" id="2571750"/>
    <lineage>
        <taxon>Bacteria</taxon>
        <taxon>Bacillati</taxon>
        <taxon>Bacillota</taxon>
        <taxon>Bacilli</taxon>
        <taxon>Lactobacillales</taxon>
        <taxon>Enterococcaceae</taxon>
        <taxon>Vagococcus</taxon>
    </lineage>
</organism>
<dbReference type="OrthoDB" id="9780552at2"/>
<dbReference type="Proteomes" id="UP000298615">
    <property type="component" value="Chromosome"/>
</dbReference>
<keyword evidence="4 12" id="KW-0812">Transmembrane</keyword>
<evidence type="ECO:0000256" key="8">
    <source>
        <dbReference type="ARBA" id="ARBA00023136"/>
    </source>
</evidence>
<dbReference type="GO" id="GO:0032977">
    <property type="term" value="F:membrane insertase activity"/>
    <property type="evidence" value="ECO:0007669"/>
    <property type="project" value="InterPro"/>
</dbReference>
<evidence type="ECO:0000256" key="1">
    <source>
        <dbReference type="ARBA" id="ARBA00004651"/>
    </source>
</evidence>
<dbReference type="KEGG" id="vao:FA707_03355"/>
<comment type="similarity">
    <text evidence="12">Belongs to the OXA1/ALB3/YidC family. Type 2 subfamily.</text>
</comment>
<keyword evidence="9" id="KW-0564">Palmitate</keyword>
<evidence type="ECO:0000256" key="13">
    <source>
        <dbReference type="SAM" id="MobiDB-lite"/>
    </source>
</evidence>
<keyword evidence="15" id="KW-1185">Reference proteome</keyword>